<dbReference type="InterPro" id="IPR018496">
    <property type="entry name" value="PsdUridine_synth_RsuA/RluB_CS"/>
</dbReference>
<keyword evidence="3 5" id="KW-0413">Isomerase</keyword>
<dbReference type="Gene3D" id="3.30.70.580">
    <property type="entry name" value="Pseudouridine synthase I, catalytic domain, N-terminal subdomain"/>
    <property type="match status" value="1"/>
</dbReference>
<dbReference type="SUPFAM" id="SSF55174">
    <property type="entry name" value="Alpha-L RNA-binding motif"/>
    <property type="match status" value="1"/>
</dbReference>
<gene>
    <name evidence="7" type="ORF">SAMN02745883_00670</name>
</gene>
<dbReference type="FunFam" id="3.30.70.1560:FF:000001">
    <property type="entry name" value="Pseudouridine synthase"/>
    <property type="match status" value="1"/>
</dbReference>
<dbReference type="GO" id="GO:0005829">
    <property type="term" value="C:cytosol"/>
    <property type="evidence" value="ECO:0007669"/>
    <property type="project" value="UniProtKB-ARBA"/>
</dbReference>
<dbReference type="RefSeq" id="WP_072965967.1">
    <property type="nucleotide sequence ID" value="NZ_FRAJ01000005.1"/>
</dbReference>
<evidence type="ECO:0000259" key="6">
    <source>
        <dbReference type="SMART" id="SM00363"/>
    </source>
</evidence>
<evidence type="ECO:0000313" key="7">
    <source>
        <dbReference type="EMBL" id="SHJ87679.1"/>
    </source>
</evidence>
<dbReference type="SMART" id="SM00363">
    <property type="entry name" value="S4"/>
    <property type="match status" value="1"/>
</dbReference>
<dbReference type="PANTHER" id="PTHR47683">
    <property type="entry name" value="PSEUDOURIDINE SYNTHASE FAMILY PROTEIN-RELATED"/>
    <property type="match status" value="1"/>
</dbReference>
<dbReference type="InterPro" id="IPR000748">
    <property type="entry name" value="PsdUridine_synth_RsuA/RluB/E/F"/>
</dbReference>
<dbReference type="Gene3D" id="3.30.70.1560">
    <property type="entry name" value="Alpha-L RNA-binding motif"/>
    <property type="match status" value="1"/>
</dbReference>
<evidence type="ECO:0000256" key="2">
    <source>
        <dbReference type="ARBA" id="ARBA00022884"/>
    </source>
</evidence>
<evidence type="ECO:0000256" key="5">
    <source>
        <dbReference type="RuleBase" id="RU003887"/>
    </source>
</evidence>
<accession>A0A1M6MW96</accession>
<dbReference type="PROSITE" id="PS01149">
    <property type="entry name" value="PSI_RSU"/>
    <property type="match status" value="1"/>
</dbReference>
<dbReference type="GO" id="GO:0120159">
    <property type="term" value="F:rRNA pseudouridine synthase activity"/>
    <property type="evidence" value="ECO:0007669"/>
    <property type="project" value="UniProtKB-ARBA"/>
</dbReference>
<dbReference type="CDD" id="cd02553">
    <property type="entry name" value="PseudoU_synth_RsuA"/>
    <property type="match status" value="1"/>
</dbReference>
<dbReference type="InterPro" id="IPR050343">
    <property type="entry name" value="RsuA_PseudoU_synthase"/>
</dbReference>
<evidence type="ECO:0000256" key="1">
    <source>
        <dbReference type="ARBA" id="ARBA00008348"/>
    </source>
</evidence>
<dbReference type="CDD" id="cd00165">
    <property type="entry name" value="S4"/>
    <property type="match status" value="1"/>
</dbReference>
<dbReference type="EMBL" id="FRAJ01000005">
    <property type="protein sequence ID" value="SHJ87679.1"/>
    <property type="molecule type" value="Genomic_DNA"/>
</dbReference>
<organism evidence="7 8">
    <name type="scientific">Caminicella sporogenes DSM 14501</name>
    <dbReference type="NCBI Taxonomy" id="1121266"/>
    <lineage>
        <taxon>Bacteria</taxon>
        <taxon>Bacillati</taxon>
        <taxon>Bacillota</taxon>
        <taxon>Clostridia</taxon>
        <taxon>Peptostreptococcales</taxon>
        <taxon>Caminicellaceae</taxon>
        <taxon>Caminicella</taxon>
    </lineage>
</organism>
<proteinExistence type="inferred from homology"/>
<dbReference type="Gene3D" id="3.10.290.10">
    <property type="entry name" value="RNA-binding S4 domain"/>
    <property type="match status" value="1"/>
</dbReference>
<dbReference type="PROSITE" id="PS50889">
    <property type="entry name" value="S4"/>
    <property type="match status" value="1"/>
</dbReference>
<name>A0A1M6MW96_9FIRM</name>
<dbReference type="Pfam" id="PF01479">
    <property type="entry name" value="S4"/>
    <property type="match status" value="1"/>
</dbReference>
<sequence length="243" mass="27843">MGNMQRLDKILGNMGYGTRKELKKIIKSGLVKVDGKVVTKSSIHVNPYKSIIEIYGDKIKYREYIYIMLNKPQGFISATFDKCHKTVLDLIDEKYYAFNPFPMGRLDIDTEGLLIITNDGKLSHQILSPKKHIPKTYYAHIDGRVTKEDIKAFKEGIVLDDGYKTLSSQLVIREIGEISKIELTIYEGKFHQVKRMFKAVGKKVLYLKRIAMGNLKLDESLGLGEYRELTEDEVQILKKGFEG</sequence>
<dbReference type="PANTHER" id="PTHR47683:SF4">
    <property type="entry name" value="PSEUDOURIDINE SYNTHASE"/>
    <property type="match status" value="1"/>
</dbReference>
<keyword evidence="8" id="KW-1185">Reference proteome</keyword>
<dbReference type="InterPro" id="IPR042092">
    <property type="entry name" value="PsdUridine_s_RsuA/RluB/E/F_cat"/>
</dbReference>
<dbReference type="InterPro" id="IPR020094">
    <property type="entry name" value="TruA/RsuA/RluB/E/F_N"/>
</dbReference>
<dbReference type="EC" id="5.4.99.-" evidence="5"/>
<evidence type="ECO:0000256" key="3">
    <source>
        <dbReference type="ARBA" id="ARBA00023235"/>
    </source>
</evidence>
<evidence type="ECO:0000256" key="4">
    <source>
        <dbReference type="PROSITE-ProRule" id="PRU00182"/>
    </source>
</evidence>
<dbReference type="NCBIfam" id="TIGR00093">
    <property type="entry name" value="pseudouridine synthase"/>
    <property type="match status" value="1"/>
</dbReference>
<dbReference type="SUPFAM" id="SSF55120">
    <property type="entry name" value="Pseudouridine synthase"/>
    <property type="match status" value="1"/>
</dbReference>
<dbReference type="GO" id="GO:0003723">
    <property type="term" value="F:RNA binding"/>
    <property type="evidence" value="ECO:0007669"/>
    <property type="project" value="UniProtKB-KW"/>
</dbReference>
<keyword evidence="2 4" id="KW-0694">RNA-binding</keyword>
<dbReference type="InterPro" id="IPR002942">
    <property type="entry name" value="S4_RNA-bd"/>
</dbReference>
<dbReference type="GO" id="GO:0000455">
    <property type="term" value="P:enzyme-directed rRNA pseudouridine synthesis"/>
    <property type="evidence" value="ECO:0007669"/>
    <property type="project" value="UniProtKB-ARBA"/>
</dbReference>
<evidence type="ECO:0000313" key="8">
    <source>
        <dbReference type="Proteomes" id="UP000184082"/>
    </source>
</evidence>
<protein>
    <recommendedName>
        <fullName evidence="5">Pseudouridine synthase</fullName>
        <ecNumber evidence="5">5.4.99.-</ecNumber>
    </recommendedName>
</protein>
<dbReference type="STRING" id="1121266.SAMN02745883_00670"/>
<feature type="domain" description="RNA-binding S4" evidence="6">
    <location>
        <begin position="5"/>
        <end position="65"/>
    </location>
</feature>
<dbReference type="InterPro" id="IPR020103">
    <property type="entry name" value="PsdUridine_synth_cat_dom_sf"/>
</dbReference>
<dbReference type="AlphaFoldDB" id="A0A1M6MW96"/>
<dbReference type="Proteomes" id="UP000184082">
    <property type="component" value="Unassembled WGS sequence"/>
</dbReference>
<dbReference type="Pfam" id="PF00849">
    <property type="entry name" value="PseudoU_synth_2"/>
    <property type="match status" value="1"/>
</dbReference>
<dbReference type="InterPro" id="IPR036986">
    <property type="entry name" value="S4_RNA-bd_sf"/>
</dbReference>
<reference evidence="7 8" key="1">
    <citation type="submission" date="2016-11" db="EMBL/GenBank/DDBJ databases">
        <authorList>
            <person name="Jaros S."/>
            <person name="Januszkiewicz K."/>
            <person name="Wedrychowicz H."/>
        </authorList>
    </citation>
    <scope>NUCLEOTIDE SEQUENCE [LARGE SCALE GENOMIC DNA]</scope>
    <source>
        <strain evidence="7 8">DSM 14501</strain>
    </source>
</reference>
<comment type="similarity">
    <text evidence="1 5">Belongs to the pseudouridine synthase RsuA family.</text>
</comment>
<dbReference type="InterPro" id="IPR006145">
    <property type="entry name" value="PsdUridine_synth_RsuA/RluA"/>
</dbReference>